<proteinExistence type="predicted"/>
<gene>
    <name evidence="1" type="ORF">HPBE_LOCUS18493</name>
</gene>
<reference evidence="1 2" key="1">
    <citation type="submission" date="2018-11" db="EMBL/GenBank/DDBJ databases">
        <authorList>
            <consortium name="Pathogen Informatics"/>
        </authorList>
    </citation>
    <scope>NUCLEOTIDE SEQUENCE [LARGE SCALE GENOMIC DNA]</scope>
</reference>
<name>A0A183G985_HELPZ</name>
<dbReference type="Proteomes" id="UP000050761">
    <property type="component" value="Unassembled WGS sequence"/>
</dbReference>
<sequence length="82" mass="9471">MERFLSIFHHEPPSTTPSLMVQEDTPPLYASFAQAGKKIMNKYFSKLRSQWSMLDRFQCNCDGDLVAVAEAKTFVTLRIFHD</sequence>
<dbReference type="AlphaFoldDB" id="A0A183G985"/>
<accession>A0A3P8EIL8</accession>
<accession>A0A183G985</accession>
<evidence type="ECO:0000313" key="1">
    <source>
        <dbReference type="EMBL" id="VDP11799.1"/>
    </source>
</evidence>
<evidence type="ECO:0000313" key="3">
    <source>
        <dbReference type="WBParaSite" id="HPBE_0001849401-mRNA-1"/>
    </source>
</evidence>
<keyword evidence="2" id="KW-1185">Reference proteome</keyword>
<dbReference type="WBParaSite" id="HPBE_0001849401-mRNA-1">
    <property type="protein sequence ID" value="HPBE_0001849401-mRNA-1"/>
    <property type="gene ID" value="HPBE_0001849401"/>
</dbReference>
<organism evidence="2 3">
    <name type="scientific">Heligmosomoides polygyrus</name>
    <name type="common">Parasitic roundworm</name>
    <dbReference type="NCBI Taxonomy" id="6339"/>
    <lineage>
        <taxon>Eukaryota</taxon>
        <taxon>Metazoa</taxon>
        <taxon>Ecdysozoa</taxon>
        <taxon>Nematoda</taxon>
        <taxon>Chromadorea</taxon>
        <taxon>Rhabditida</taxon>
        <taxon>Rhabditina</taxon>
        <taxon>Rhabditomorpha</taxon>
        <taxon>Strongyloidea</taxon>
        <taxon>Heligmosomidae</taxon>
        <taxon>Heligmosomoides</taxon>
    </lineage>
</organism>
<evidence type="ECO:0000313" key="2">
    <source>
        <dbReference type="Proteomes" id="UP000050761"/>
    </source>
</evidence>
<dbReference type="EMBL" id="UZAH01030721">
    <property type="protein sequence ID" value="VDP11799.1"/>
    <property type="molecule type" value="Genomic_DNA"/>
</dbReference>
<dbReference type="OrthoDB" id="5869033at2759"/>
<reference evidence="3" key="2">
    <citation type="submission" date="2019-09" db="UniProtKB">
        <authorList>
            <consortium name="WormBaseParasite"/>
        </authorList>
    </citation>
    <scope>IDENTIFICATION</scope>
</reference>
<protein>
    <submittedName>
        <fullName evidence="3">Longin domain-containing protein</fullName>
    </submittedName>
</protein>